<evidence type="ECO:0008006" key="3">
    <source>
        <dbReference type="Google" id="ProtNLM"/>
    </source>
</evidence>
<evidence type="ECO:0000313" key="1">
    <source>
        <dbReference type="EMBL" id="MFG3816432.1"/>
    </source>
</evidence>
<dbReference type="RefSeq" id="WP_393010326.1">
    <property type="nucleotide sequence ID" value="NZ_JAZAQF010000012.1"/>
</dbReference>
<dbReference type="Proteomes" id="UP001604335">
    <property type="component" value="Unassembled WGS sequence"/>
</dbReference>
<protein>
    <recommendedName>
        <fullName evidence="3">Transposase</fullName>
    </recommendedName>
</protein>
<gene>
    <name evidence="1" type="ORF">VPK24_02195</name>
</gene>
<comment type="caution">
    <text evidence="1">The sequence shown here is derived from an EMBL/GenBank/DDBJ whole genome shotgun (WGS) entry which is preliminary data.</text>
</comment>
<dbReference type="EMBL" id="JAZAQF010000012">
    <property type="protein sequence ID" value="MFG3816432.1"/>
    <property type="molecule type" value="Genomic_DNA"/>
</dbReference>
<organism evidence="1 2">
    <name type="scientific">Limnothrix redekei LRLZ20PSL1</name>
    <dbReference type="NCBI Taxonomy" id="3112953"/>
    <lineage>
        <taxon>Bacteria</taxon>
        <taxon>Bacillati</taxon>
        <taxon>Cyanobacteriota</taxon>
        <taxon>Cyanophyceae</taxon>
        <taxon>Pseudanabaenales</taxon>
        <taxon>Pseudanabaenaceae</taxon>
        <taxon>Limnothrix</taxon>
    </lineage>
</organism>
<name>A0ABW7C5H1_9CYAN</name>
<proteinExistence type="predicted"/>
<sequence>MTRKGVITGRPQSFADRVYVLLDNALAIWGDQSPPIPPGLCCCL</sequence>
<evidence type="ECO:0000313" key="2">
    <source>
        <dbReference type="Proteomes" id="UP001604335"/>
    </source>
</evidence>
<keyword evidence="2" id="KW-1185">Reference proteome</keyword>
<reference evidence="2" key="1">
    <citation type="journal article" date="2024" name="Algal Res.">
        <title>Biochemical, toxicological and genomic investigation of a high-biomass producing Limnothrix strain isolated from Italian shallow drinking water reservoir.</title>
        <authorList>
            <person name="Simonazzi M."/>
            <person name="Shishido T.K."/>
            <person name="Delbaje E."/>
            <person name="Wahlsten M."/>
            <person name="Fewer D.P."/>
            <person name="Sivonen K."/>
            <person name="Pezzolesi L."/>
            <person name="Pistocchi R."/>
        </authorList>
    </citation>
    <scope>NUCLEOTIDE SEQUENCE [LARGE SCALE GENOMIC DNA]</scope>
    <source>
        <strain evidence="2">LRLZ20PSL1</strain>
    </source>
</reference>
<accession>A0ABW7C5H1</accession>